<keyword evidence="2" id="KW-1185">Reference proteome</keyword>
<reference evidence="1 2" key="1">
    <citation type="submission" date="2019-10" db="EMBL/GenBank/DDBJ databases">
        <title>Genomic and transcriptomic insights into the perfect genentic adaptation of a filamentous nitrogen-fixing cyanobacterium to rice fields.</title>
        <authorList>
            <person name="Chen Z."/>
        </authorList>
    </citation>
    <scope>NUCLEOTIDE SEQUENCE [LARGE SCALE GENOMIC DNA]</scope>
    <source>
        <strain evidence="1">CCNUC1</strain>
    </source>
</reference>
<dbReference type="EMBL" id="CP045226">
    <property type="protein sequence ID" value="QFS45773.1"/>
    <property type="molecule type" value="Genomic_DNA"/>
</dbReference>
<evidence type="ECO:0000313" key="1">
    <source>
        <dbReference type="EMBL" id="QFS45773.1"/>
    </source>
</evidence>
<organism evidence="1 2">
    <name type="scientific">Nostoc sphaeroides CCNUC1</name>
    <dbReference type="NCBI Taxonomy" id="2653204"/>
    <lineage>
        <taxon>Bacteria</taxon>
        <taxon>Bacillati</taxon>
        <taxon>Cyanobacteriota</taxon>
        <taxon>Cyanophyceae</taxon>
        <taxon>Nostocales</taxon>
        <taxon>Nostocaceae</taxon>
        <taxon>Nostoc</taxon>
    </lineage>
</organism>
<sequence length="41" mass="4619">MSVTEDICLYQISEARKILQEELTRSVSTDQLKAVGMGFID</sequence>
<evidence type="ECO:0000313" key="2">
    <source>
        <dbReference type="Proteomes" id="UP000326678"/>
    </source>
</evidence>
<dbReference type="AlphaFoldDB" id="A0A5P8VZA3"/>
<dbReference type="KEGG" id="nsh:GXM_03250"/>
<name>A0A5P8VZA3_9NOSO</name>
<accession>A0A5P8VZA3</accession>
<proteinExistence type="predicted"/>
<gene>
    <name evidence="1" type="ORF">GXM_03250</name>
</gene>
<dbReference type="Proteomes" id="UP000326678">
    <property type="component" value="Chromosome Gxm1"/>
</dbReference>
<protein>
    <submittedName>
        <fullName evidence="1">Uncharacterized protein</fullName>
    </submittedName>
</protein>